<proteinExistence type="predicted"/>
<accession>A0A8J5IEU8</accession>
<keyword evidence="3" id="KW-1185">Reference proteome</keyword>
<feature type="region of interest" description="Disordered" evidence="1">
    <location>
        <begin position="28"/>
        <end position="52"/>
    </location>
</feature>
<dbReference type="Proteomes" id="UP000709295">
    <property type="component" value="Unassembled WGS sequence"/>
</dbReference>
<reference evidence="2" key="1">
    <citation type="submission" date="2021-01" db="EMBL/GenBank/DDBJ databases">
        <title>Phytophthora aleatoria, a newly-described species from Pinus radiata is distinct from Phytophthora cactorum isolates based on comparative genomics.</title>
        <authorList>
            <person name="Mcdougal R."/>
            <person name="Panda P."/>
            <person name="Williams N."/>
            <person name="Studholme D.J."/>
        </authorList>
    </citation>
    <scope>NUCLEOTIDE SEQUENCE</scope>
    <source>
        <strain evidence="2">NZFS 4037</strain>
    </source>
</reference>
<sequence length="88" mass="8950">MPADFSSAEVSFVHALRALQNGPKFSIRRRRTSGRGDCPVSGNTSAVSGGLPPHSIATAPAGALSLLWNPSIVPDAPLGPVGPTEDGC</sequence>
<evidence type="ECO:0000313" key="3">
    <source>
        <dbReference type="Proteomes" id="UP000709295"/>
    </source>
</evidence>
<protein>
    <submittedName>
        <fullName evidence="2">Uncharacterized protein</fullName>
    </submittedName>
</protein>
<evidence type="ECO:0000256" key="1">
    <source>
        <dbReference type="SAM" id="MobiDB-lite"/>
    </source>
</evidence>
<dbReference type="AlphaFoldDB" id="A0A8J5IEU8"/>
<comment type="caution">
    <text evidence="2">The sequence shown here is derived from an EMBL/GenBank/DDBJ whole genome shotgun (WGS) entry which is preliminary data.</text>
</comment>
<gene>
    <name evidence="2" type="ORF">JG688_00012697</name>
</gene>
<name>A0A8J5IEU8_9STRA</name>
<dbReference type="EMBL" id="JAENGY010001004">
    <property type="protein sequence ID" value="KAG6953712.1"/>
    <property type="molecule type" value="Genomic_DNA"/>
</dbReference>
<evidence type="ECO:0000313" key="2">
    <source>
        <dbReference type="EMBL" id="KAG6953712.1"/>
    </source>
</evidence>
<organism evidence="2 3">
    <name type="scientific">Phytophthora aleatoria</name>
    <dbReference type="NCBI Taxonomy" id="2496075"/>
    <lineage>
        <taxon>Eukaryota</taxon>
        <taxon>Sar</taxon>
        <taxon>Stramenopiles</taxon>
        <taxon>Oomycota</taxon>
        <taxon>Peronosporomycetes</taxon>
        <taxon>Peronosporales</taxon>
        <taxon>Peronosporaceae</taxon>
        <taxon>Phytophthora</taxon>
    </lineage>
</organism>